<evidence type="ECO:0000256" key="1">
    <source>
        <dbReference type="ARBA" id="ARBA00022676"/>
    </source>
</evidence>
<dbReference type="GO" id="GO:0016757">
    <property type="term" value="F:glycosyltransferase activity"/>
    <property type="evidence" value="ECO:0007669"/>
    <property type="project" value="UniProtKB-KW"/>
</dbReference>
<keyword evidence="5" id="KW-1185">Reference proteome</keyword>
<dbReference type="RefSeq" id="WP_090748176.1">
    <property type="nucleotide sequence ID" value="NZ_FMVT01000021.1"/>
</dbReference>
<dbReference type="PANTHER" id="PTHR12526">
    <property type="entry name" value="GLYCOSYLTRANSFERASE"/>
    <property type="match status" value="1"/>
</dbReference>
<name>A0A1G5K4B6_9RHOB</name>
<dbReference type="Proteomes" id="UP000199502">
    <property type="component" value="Unassembled WGS sequence"/>
</dbReference>
<sequence>MRILFTIGSGYLPQRSGGAQSSTKQLVEKLGAQGHEVAVMSRLNGNGWTALSSRIKRRIGRTRFSRDSHPGHTVYRAWDLSDTTEVVRKFRPDVAVVQNGSTIPIAKSLEDHGVPVVLYFRNVEFEELEGSPAELSRARFVANSQFTADRHQEAFGIDCTVIPPLVSPDLYRTETTGTNVTFINPYPIKGLEIALAIAERCPDIPFVFVESWGIDDELRATLDRRLADLPNVTLRPRTSDMKTVYGEARILLAPSLWEEAWGRVATEAHYSGIPVIGSRQGGLPEAIGPGGVTLDVDAPAEAWVQAVRRLWDDPVEHARLSALALDFSRRPDMQPDHQAAQLLRVLEEV</sequence>
<dbReference type="EMBL" id="FMVT01000021">
    <property type="protein sequence ID" value="SCY94868.1"/>
    <property type="molecule type" value="Genomic_DNA"/>
</dbReference>
<keyword evidence="1" id="KW-0328">Glycosyltransferase</keyword>
<dbReference type="Pfam" id="PF13439">
    <property type="entry name" value="Glyco_transf_4"/>
    <property type="match status" value="1"/>
</dbReference>
<dbReference type="SUPFAM" id="SSF53756">
    <property type="entry name" value="UDP-Glycosyltransferase/glycogen phosphorylase"/>
    <property type="match status" value="1"/>
</dbReference>
<dbReference type="Pfam" id="PF13692">
    <property type="entry name" value="Glyco_trans_1_4"/>
    <property type="match status" value="1"/>
</dbReference>
<keyword evidence="2 4" id="KW-0808">Transferase</keyword>
<dbReference type="PANTHER" id="PTHR12526:SF510">
    <property type="entry name" value="D-INOSITOL 3-PHOSPHATE GLYCOSYLTRANSFERASE"/>
    <property type="match status" value="1"/>
</dbReference>
<evidence type="ECO:0000256" key="2">
    <source>
        <dbReference type="ARBA" id="ARBA00022679"/>
    </source>
</evidence>
<feature type="domain" description="Glycosyltransferase subfamily 4-like N-terminal" evidence="3">
    <location>
        <begin position="17"/>
        <end position="169"/>
    </location>
</feature>
<dbReference type="AlphaFoldDB" id="A0A1G5K4B6"/>
<dbReference type="InterPro" id="IPR028098">
    <property type="entry name" value="Glyco_trans_4-like_N"/>
</dbReference>
<evidence type="ECO:0000259" key="3">
    <source>
        <dbReference type="Pfam" id="PF13439"/>
    </source>
</evidence>
<accession>A0A1G5K4B6</accession>
<dbReference type="Gene3D" id="3.40.50.2000">
    <property type="entry name" value="Glycogen Phosphorylase B"/>
    <property type="match status" value="2"/>
</dbReference>
<evidence type="ECO:0000313" key="4">
    <source>
        <dbReference type="EMBL" id="SCY94868.1"/>
    </source>
</evidence>
<organism evidence="4 5">
    <name type="scientific">Paracoccus tibetensis</name>
    <dbReference type="NCBI Taxonomy" id="336292"/>
    <lineage>
        <taxon>Bacteria</taxon>
        <taxon>Pseudomonadati</taxon>
        <taxon>Pseudomonadota</taxon>
        <taxon>Alphaproteobacteria</taxon>
        <taxon>Rhodobacterales</taxon>
        <taxon>Paracoccaceae</taxon>
        <taxon>Paracoccus</taxon>
    </lineage>
</organism>
<evidence type="ECO:0000313" key="5">
    <source>
        <dbReference type="Proteomes" id="UP000199502"/>
    </source>
</evidence>
<dbReference type="STRING" id="336292.SAMN05660710_03644"/>
<proteinExistence type="predicted"/>
<dbReference type="OrthoDB" id="9790710at2"/>
<protein>
    <submittedName>
        <fullName evidence="4">Glycosyltransferase involved in cell wall bisynthesis</fullName>
    </submittedName>
</protein>
<gene>
    <name evidence="4" type="ORF">SAMN05660710_03644</name>
</gene>
<reference evidence="4 5" key="1">
    <citation type="submission" date="2016-10" db="EMBL/GenBank/DDBJ databases">
        <authorList>
            <person name="de Groot N.N."/>
        </authorList>
    </citation>
    <scope>NUCLEOTIDE SEQUENCE [LARGE SCALE GENOMIC DNA]</scope>
    <source>
        <strain evidence="4 5">CGMCC 1.8925</strain>
    </source>
</reference>
<dbReference type="CDD" id="cd03823">
    <property type="entry name" value="GT4_ExpE7-like"/>
    <property type="match status" value="1"/>
</dbReference>